<dbReference type="OrthoDB" id="9771883at2"/>
<dbReference type="EMBL" id="CP034328">
    <property type="protein sequence ID" value="AZL57465.1"/>
    <property type="molecule type" value="Genomic_DNA"/>
</dbReference>
<feature type="domain" description="3-hydroxyacyl-CoA dehydrogenase C-terminal" evidence="8">
    <location>
        <begin position="482"/>
        <end position="566"/>
    </location>
</feature>
<proteinExistence type="predicted"/>
<sequence length="575" mass="59329">MATGGLLVDFQDRTLILTLANAPSNGLTPALRAALLTELATPFAGCDSVVLAGAGVNFSSLLPMEPDTAQPSLADLCRAVSGASVPVVAAIQGLAMGPGAELALAAHARIGAPGCRIAFPEVALGLCPTAGSTRRLPQRVGASAALQLLLTGRVVPDAEALGLGLLDELATGPLLPAAIALAEGLARGQSLPGQGLVRPPEAAASWQAAVAAARRAHVGALPATRRITDCVEAALLLPAESADSFETVARTDLEATPEAAALCAIAQAERRAARLPAAVARAEPVPLTTLGLVGEAPALVLLARAALRERIPLRWLHPSRRVMMASLGPFDPDPKDLQHVEDSADLNGLALQVHATAPIAGPLRTHSDGTALVVLDGAEGEMGLSIAPSGRACEVSILAEEAPQAIATAVAGLRRLRLVPLLVGHRPGLGRTVMRAGDLALARLAASGVALRQLAAAVSAYGVRLPDTQGAATARDMTEAEICNRWLGAMTTAGLRLLDQGVARRPSDIDHLLVAGYGFPRWKGGPMHLADRRGLLVLRHDLRLWAAEDPVWTPASLLDRLIQDGRRLSVLDGSP</sequence>
<evidence type="ECO:0000256" key="1">
    <source>
        <dbReference type="ARBA" id="ARBA00004275"/>
    </source>
</evidence>
<evidence type="ECO:0000256" key="3">
    <source>
        <dbReference type="ARBA" id="ARBA00022963"/>
    </source>
</evidence>
<keyword evidence="6" id="KW-0456">Lyase</keyword>
<evidence type="ECO:0000256" key="4">
    <source>
        <dbReference type="ARBA" id="ARBA00023140"/>
    </source>
</evidence>
<evidence type="ECO:0000256" key="2">
    <source>
        <dbReference type="ARBA" id="ARBA00011245"/>
    </source>
</evidence>
<comment type="subcellular location">
    <subcellularLocation>
        <location evidence="1">Peroxisome</location>
    </subcellularLocation>
</comment>
<evidence type="ECO:0000256" key="7">
    <source>
        <dbReference type="ARBA" id="ARBA00023268"/>
    </source>
</evidence>
<keyword evidence="5 9" id="KW-0413">Isomerase</keyword>
<dbReference type="CDD" id="cd06558">
    <property type="entry name" value="crotonase-like"/>
    <property type="match status" value="1"/>
</dbReference>
<dbReference type="Pfam" id="PF00725">
    <property type="entry name" value="3HCDH"/>
    <property type="match status" value="1"/>
</dbReference>
<dbReference type="GO" id="GO:0016853">
    <property type="term" value="F:isomerase activity"/>
    <property type="evidence" value="ECO:0007669"/>
    <property type="project" value="UniProtKB-KW"/>
</dbReference>
<accession>A0A3S8U1N0</accession>
<dbReference type="InterPro" id="IPR029045">
    <property type="entry name" value="ClpP/crotonase-like_dom_sf"/>
</dbReference>
<evidence type="ECO:0000313" key="9">
    <source>
        <dbReference type="EMBL" id="AZL57465.1"/>
    </source>
</evidence>
<gene>
    <name evidence="9" type="ORF">EI545_00570</name>
</gene>
<dbReference type="Gene3D" id="3.90.226.10">
    <property type="entry name" value="2-enoyl-CoA Hydratase, Chain A, domain 1"/>
    <property type="match status" value="1"/>
</dbReference>
<reference evidence="9 10" key="1">
    <citation type="submission" date="2018-12" db="EMBL/GenBank/DDBJ databases">
        <title>Complete genome sequencing of Tabrizicola sp. K13M18.</title>
        <authorList>
            <person name="Bae J.-W."/>
        </authorList>
    </citation>
    <scope>NUCLEOTIDE SEQUENCE [LARGE SCALE GENOMIC DNA]</scope>
    <source>
        <strain evidence="9 10">K13M18</strain>
    </source>
</reference>
<name>A0A3S8U1N0_9RHOB</name>
<keyword evidence="10" id="KW-1185">Reference proteome</keyword>
<dbReference type="KEGG" id="taw:EI545_00570"/>
<dbReference type="PANTHER" id="PTHR23309">
    <property type="entry name" value="3-HYDROXYACYL-COA DEHYROGENASE"/>
    <property type="match status" value="1"/>
</dbReference>
<dbReference type="RefSeq" id="WP_125323633.1">
    <property type="nucleotide sequence ID" value="NZ_CP034328.1"/>
</dbReference>
<dbReference type="PANTHER" id="PTHR23309:SF49">
    <property type="entry name" value="PEROXISOMAL BIFUNCTIONAL ENZYME"/>
    <property type="match status" value="1"/>
</dbReference>
<keyword evidence="3" id="KW-0443">Lipid metabolism</keyword>
<dbReference type="Pfam" id="PF00378">
    <property type="entry name" value="ECH_1"/>
    <property type="match status" value="1"/>
</dbReference>
<evidence type="ECO:0000256" key="6">
    <source>
        <dbReference type="ARBA" id="ARBA00023239"/>
    </source>
</evidence>
<keyword evidence="7" id="KW-0511">Multifunctional enzyme</keyword>
<evidence type="ECO:0000256" key="5">
    <source>
        <dbReference type="ARBA" id="ARBA00023235"/>
    </source>
</evidence>
<dbReference type="AlphaFoldDB" id="A0A3S8U1N0"/>
<dbReference type="InterPro" id="IPR013328">
    <property type="entry name" value="6PGD_dom2"/>
</dbReference>
<dbReference type="SUPFAM" id="SSF48179">
    <property type="entry name" value="6-phosphogluconate dehydrogenase C-terminal domain-like"/>
    <property type="match status" value="1"/>
</dbReference>
<organism evidence="9 10">
    <name type="scientific">Tabrizicola piscis</name>
    <dbReference type="NCBI Taxonomy" id="2494374"/>
    <lineage>
        <taxon>Bacteria</taxon>
        <taxon>Pseudomonadati</taxon>
        <taxon>Pseudomonadota</taxon>
        <taxon>Alphaproteobacteria</taxon>
        <taxon>Rhodobacterales</taxon>
        <taxon>Paracoccaceae</taxon>
        <taxon>Tabrizicola</taxon>
    </lineage>
</organism>
<dbReference type="Proteomes" id="UP000282002">
    <property type="component" value="Chromosome"/>
</dbReference>
<keyword evidence="4" id="KW-0576">Peroxisome</keyword>
<dbReference type="Gene3D" id="1.10.1040.10">
    <property type="entry name" value="N-(1-d-carboxylethyl)-l-norvaline Dehydrogenase, domain 2"/>
    <property type="match status" value="1"/>
</dbReference>
<dbReference type="InterPro" id="IPR006108">
    <property type="entry name" value="3HC_DH_C"/>
</dbReference>
<protein>
    <submittedName>
        <fullName evidence="9">Enoyl-CoA hydratase/isomerase family protein</fullName>
    </submittedName>
</protein>
<evidence type="ECO:0000313" key="10">
    <source>
        <dbReference type="Proteomes" id="UP000282002"/>
    </source>
</evidence>
<dbReference type="GO" id="GO:0016042">
    <property type="term" value="P:lipid catabolic process"/>
    <property type="evidence" value="ECO:0007669"/>
    <property type="project" value="UniProtKB-KW"/>
</dbReference>
<dbReference type="SUPFAM" id="SSF52096">
    <property type="entry name" value="ClpP/crotonase"/>
    <property type="match status" value="1"/>
</dbReference>
<comment type="subunit">
    <text evidence="2">Monomer.</text>
</comment>
<dbReference type="GO" id="GO:0016616">
    <property type="term" value="F:oxidoreductase activity, acting on the CH-OH group of donors, NAD or NADP as acceptor"/>
    <property type="evidence" value="ECO:0007669"/>
    <property type="project" value="InterPro"/>
</dbReference>
<keyword evidence="3" id="KW-0442">Lipid degradation</keyword>
<dbReference type="InterPro" id="IPR001753">
    <property type="entry name" value="Enoyl-CoA_hydra/iso"/>
</dbReference>
<dbReference type="GO" id="GO:0006631">
    <property type="term" value="P:fatty acid metabolic process"/>
    <property type="evidence" value="ECO:0007669"/>
    <property type="project" value="InterPro"/>
</dbReference>
<dbReference type="InterPro" id="IPR008927">
    <property type="entry name" value="6-PGluconate_DH-like_C_sf"/>
</dbReference>
<evidence type="ECO:0000259" key="8">
    <source>
        <dbReference type="Pfam" id="PF00725"/>
    </source>
</evidence>
<dbReference type="GO" id="GO:0004300">
    <property type="term" value="F:enoyl-CoA hydratase activity"/>
    <property type="evidence" value="ECO:0007669"/>
    <property type="project" value="UniProtKB-ARBA"/>
</dbReference>